<evidence type="ECO:0000313" key="15">
    <source>
        <dbReference type="Proteomes" id="UP001359485"/>
    </source>
</evidence>
<keyword evidence="6" id="KW-0378">Hydrolase</keyword>
<dbReference type="PANTHER" id="PTHR23077">
    <property type="entry name" value="AAA-FAMILY ATPASE"/>
    <property type="match status" value="1"/>
</dbReference>
<dbReference type="Pfam" id="PF17862">
    <property type="entry name" value="AAA_lid_3"/>
    <property type="match status" value="1"/>
</dbReference>
<dbReference type="SUPFAM" id="SSF52540">
    <property type="entry name" value="P-loop containing nucleoside triphosphate hydrolases"/>
    <property type="match status" value="2"/>
</dbReference>
<sequence length="884" mass="99799">MDYVQAIKLEFGYEYSRTTFGSLYLQPHSDVPDKCIGVSCLFATRLGLKENDTILISNVSPPAIEAVQIIPRREEDYVVLLSCKGIIENNLLNQVRVIAEGQILPIYVFSNILIDVEIGKLKPDTGCGQLERFTEVTIIHPSEKSGHIGMETYSPAETKDNFRIKGNIMNFIADINIKLQRNSSSNDSFNRSFASQIIKFNKTIRKKYIVWPVSLLPDEQYKKSLENCIIIMDNTRVFCGNTKLCKVCRKACNAKPLDVKDNEEVLDSEDNANFVYTNAINFNSCNESVEERVFCSTHIMKKLNIFVGSELLIENVKCDAHKKFEKNKEEKIEQMTTKGETLLWNSMSGIKKDIFQSVLNNIAFKLKINTLIIGEEGTGKTFLLNALIEAFRNEFIDHRKINCKSLQGKKLETLNKVLLETMTSCCQGAAVLILDDLHALTKFQEDENQFNKLNSKRIVELLTKHIQEFQEKFNMTVVATTTALTELSDLVSVHGPRLFQNIEKIVEMTSEDRHFVLKNILLPKNTNPDFIKLKKVTETTNGYTIQDLKDLINKAMFNSLKRGNGLTFEQTDIDLALTHSVPQLTKEGNVKDRAQVPMDLVGGMNHAKEVLMEVFSWPSKYPNLLQSCPLRLQRGVLLYGVPGTGKTLLASALAHKCGLNFLSVKGPEVLSKYVGASEEGIRNLFYQAQRSQPCLLFFDEFDSLAPKRGHDSTGVIDRVVNQLLTQLDGVEALNGVWVLAATSRPDLLDPALLRPGRLDKLVFCDFPKKIDRLSILKSLSQNMSVTAEVDFEEVADKADGYTGADLQAVLYNAQMLAIKERREDVATDVMVHQRHLMSALCDTKPSLTKSEKVKYREIYQKFVTSRKKNTGQEYSNMKQKVTVA</sequence>
<keyword evidence="9" id="KW-0472">Membrane</keyword>
<feature type="domain" description="AAA+ ATPase" evidence="13">
    <location>
        <begin position="632"/>
        <end position="768"/>
    </location>
</feature>
<evidence type="ECO:0000256" key="3">
    <source>
        <dbReference type="ARBA" id="ARBA00022448"/>
    </source>
</evidence>
<evidence type="ECO:0000256" key="5">
    <source>
        <dbReference type="ARBA" id="ARBA00022741"/>
    </source>
</evidence>
<dbReference type="InterPro" id="IPR003960">
    <property type="entry name" value="ATPase_AAA_CS"/>
</dbReference>
<dbReference type="InterPro" id="IPR003959">
    <property type="entry name" value="ATPase_AAA_core"/>
</dbReference>
<keyword evidence="4" id="KW-0962">Peroxisome biogenesis</keyword>
<dbReference type="InterPro" id="IPR029067">
    <property type="entry name" value="CDC48_domain_2-like_sf"/>
</dbReference>
<protein>
    <recommendedName>
        <fullName evidence="11">Peroxisomal ATPase PEX1</fullName>
    </recommendedName>
    <alternativeName>
        <fullName evidence="10">Peroxin-1</fullName>
    </alternativeName>
</protein>
<evidence type="ECO:0000256" key="7">
    <source>
        <dbReference type="ARBA" id="ARBA00022840"/>
    </source>
</evidence>
<proteinExistence type="inferred from homology"/>
<dbReference type="Gene3D" id="1.10.8.60">
    <property type="match status" value="1"/>
</dbReference>
<keyword evidence="7" id="KW-0067">ATP-binding</keyword>
<dbReference type="InterPro" id="IPR027417">
    <property type="entry name" value="P-loop_NTPase"/>
</dbReference>
<dbReference type="SUPFAM" id="SSF54585">
    <property type="entry name" value="Cdc48 domain 2-like"/>
    <property type="match status" value="1"/>
</dbReference>
<dbReference type="SMART" id="SM00382">
    <property type="entry name" value="AAA"/>
    <property type="match status" value="2"/>
</dbReference>
<reference evidence="14 15" key="1">
    <citation type="submission" date="2023-09" db="EMBL/GenBank/DDBJ databases">
        <title>Genomes of two closely related lineages of the louse Polyplax serrata with different host specificities.</title>
        <authorList>
            <person name="Martinu J."/>
            <person name="Tarabai H."/>
            <person name="Stefka J."/>
            <person name="Hypsa V."/>
        </authorList>
    </citation>
    <scope>NUCLEOTIDE SEQUENCE [LARGE SCALE GENOMIC DNA]</scope>
    <source>
        <strain evidence="14">98ZLc_SE</strain>
    </source>
</reference>
<feature type="domain" description="AAA+ ATPase" evidence="13">
    <location>
        <begin position="366"/>
        <end position="521"/>
    </location>
</feature>
<dbReference type="EMBL" id="JAWJWF010000005">
    <property type="protein sequence ID" value="KAK6632428.1"/>
    <property type="molecule type" value="Genomic_DNA"/>
</dbReference>
<dbReference type="Gene3D" id="3.10.330.10">
    <property type="match status" value="1"/>
</dbReference>
<dbReference type="Pfam" id="PF00004">
    <property type="entry name" value="AAA"/>
    <property type="match status" value="2"/>
</dbReference>
<evidence type="ECO:0000256" key="9">
    <source>
        <dbReference type="ARBA" id="ARBA00023136"/>
    </source>
</evidence>
<dbReference type="InterPro" id="IPR015342">
    <property type="entry name" value="PEX1-N_C-lobe"/>
</dbReference>
<keyword evidence="3" id="KW-0813">Transport</keyword>
<evidence type="ECO:0000313" key="14">
    <source>
        <dbReference type="EMBL" id="KAK6632428.1"/>
    </source>
</evidence>
<dbReference type="InterPro" id="IPR041569">
    <property type="entry name" value="AAA_lid_3"/>
</dbReference>
<evidence type="ECO:0000256" key="12">
    <source>
        <dbReference type="ARBA" id="ARBA00048778"/>
    </source>
</evidence>
<evidence type="ECO:0000256" key="1">
    <source>
        <dbReference type="ARBA" id="ARBA00004370"/>
    </source>
</evidence>
<evidence type="ECO:0000256" key="4">
    <source>
        <dbReference type="ARBA" id="ARBA00022593"/>
    </source>
</evidence>
<dbReference type="PANTHER" id="PTHR23077:SF12">
    <property type="entry name" value="PEROXISOMAL ATPASE PEX1"/>
    <property type="match status" value="1"/>
</dbReference>
<name>A0ABR1B2K9_POLSC</name>
<dbReference type="Gene3D" id="3.40.50.300">
    <property type="entry name" value="P-loop containing nucleotide triphosphate hydrolases"/>
    <property type="match status" value="2"/>
</dbReference>
<dbReference type="Proteomes" id="UP001359485">
    <property type="component" value="Unassembled WGS sequence"/>
</dbReference>
<dbReference type="InterPro" id="IPR050168">
    <property type="entry name" value="AAA_ATPase_domain"/>
</dbReference>
<evidence type="ECO:0000256" key="2">
    <source>
        <dbReference type="ARBA" id="ARBA00006914"/>
    </source>
</evidence>
<evidence type="ECO:0000256" key="10">
    <source>
        <dbReference type="ARBA" id="ARBA00032509"/>
    </source>
</evidence>
<comment type="subcellular location">
    <subcellularLocation>
        <location evidence="1">Membrane</location>
    </subcellularLocation>
</comment>
<evidence type="ECO:0000256" key="8">
    <source>
        <dbReference type="ARBA" id="ARBA00022927"/>
    </source>
</evidence>
<comment type="caution">
    <text evidence="14">The sequence shown here is derived from an EMBL/GenBank/DDBJ whole genome shotgun (WGS) entry which is preliminary data.</text>
</comment>
<organism evidence="14 15">
    <name type="scientific">Polyplax serrata</name>
    <name type="common">Common mouse louse</name>
    <dbReference type="NCBI Taxonomy" id="468196"/>
    <lineage>
        <taxon>Eukaryota</taxon>
        <taxon>Metazoa</taxon>
        <taxon>Ecdysozoa</taxon>
        <taxon>Arthropoda</taxon>
        <taxon>Hexapoda</taxon>
        <taxon>Insecta</taxon>
        <taxon>Pterygota</taxon>
        <taxon>Neoptera</taxon>
        <taxon>Paraneoptera</taxon>
        <taxon>Psocodea</taxon>
        <taxon>Troctomorpha</taxon>
        <taxon>Phthiraptera</taxon>
        <taxon>Anoplura</taxon>
        <taxon>Polyplacidae</taxon>
        <taxon>Polyplax</taxon>
    </lineage>
</organism>
<keyword evidence="8" id="KW-0653">Protein transport</keyword>
<gene>
    <name evidence="14" type="ORF">RUM44_007470</name>
</gene>
<dbReference type="PROSITE" id="PS00674">
    <property type="entry name" value="AAA"/>
    <property type="match status" value="1"/>
</dbReference>
<comment type="similarity">
    <text evidence="2">Belongs to the AAA ATPase family.</text>
</comment>
<keyword evidence="15" id="KW-1185">Reference proteome</keyword>
<evidence type="ECO:0000259" key="13">
    <source>
        <dbReference type="SMART" id="SM00382"/>
    </source>
</evidence>
<dbReference type="InterPro" id="IPR003593">
    <property type="entry name" value="AAA+_ATPase"/>
</dbReference>
<comment type="catalytic activity">
    <reaction evidence="12">
        <text>ATP + H2O = ADP + phosphate + H(+)</text>
        <dbReference type="Rhea" id="RHEA:13065"/>
        <dbReference type="ChEBI" id="CHEBI:15377"/>
        <dbReference type="ChEBI" id="CHEBI:15378"/>
        <dbReference type="ChEBI" id="CHEBI:30616"/>
        <dbReference type="ChEBI" id="CHEBI:43474"/>
        <dbReference type="ChEBI" id="CHEBI:456216"/>
    </reaction>
    <physiologicalReaction direction="left-to-right" evidence="12">
        <dbReference type="Rhea" id="RHEA:13066"/>
    </physiologicalReaction>
</comment>
<accession>A0ABR1B2K9</accession>
<dbReference type="Pfam" id="PF09262">
    <property type="entry name" value="PEX-1N"/>
    <property type="match status" value="1"/>
</dbReference>
<evidence type="ECO:0000256" key="11">
    <source>
        <dbReference type="ARBA" id="ARBA00034532"/>
    </source>
</evidence>
<evidence type="ECO:0000256" key="6">
    <source>
        <dbReference type="ARBA" id="ARBA00022801"/>
    </source>
</evidence>
<keyword evidence="5" id="KW-0547">Nucleotide-binding</keyword>